<dbReference type="PANTHER" id="PTHR43649:SF33">
    <property type="entry name" value="POLYGALACTURONAN_RHAMNOGALACTURONAN-BINDING PROTEIN YTCQ"/>
    <property type="match status" value="1"/>
</dbReference>
<dbReference type="PROSITE" id="PS51257">
    <property type="entry name" value="PROKAR_LIPOPROTEIN"/>
    <property type="match status" value="1"/>
</dbReference>
<evidence type="ECO:0000313" key="4">
    <source>
        <dbReference type="Proteomes" id="UP000199315"/>
    </source>
</evidence>
<feature type="signal peptide" evidence="2">
    <location>
        <begin position="1"/>
        <end position="22"/>
    </location>
</feature>
<keyword evidence="4" id="KW-1185">Reference proteome</keyword>
<keyword evidence="1 2" id="KW-0732">Signal</keyword>
<protein>
    <submittedName>
        <fullName evidence="3">Putative aldouronate transport system substrate-binding protein</fullName>
    </submittedName>
</protein>
<name>A0A1D3TV33_9FIRM</name>
<feature type="chain" id="PRO_5039515556" evidence="2">
    <location>
        <begin position="23"/>
        <end position="528"/>
    </location>
</feature>
<dbReference type="PANTHER" id="PTHR43649">
    <property type="entry name" value="ARABINOSE-BINDING PROTEIN-RELATED"/>
    <property type="match status" value="1"/>
</dbReference>
<dbReference type="RefSeq" id="WP_091234683.1">
    <property type="nucleotide sequence ID" value="NZ_FMKA01000015.1"/>
</dbReference>
<gene>
    <name evidence="3" type="ORF">SAMN05421730_101564</name>
</gene>
<evidence type="ECO:0000256" key="2">
    <source>
        <dbReference type="SAM" id="SignalP"/>
    </source>
</evidence>
<dbReference type="EMBL" id="FMKA01000015">
    <property type="protein sequence ID" value="SCP97991.1"/>
    <property type="molecule type" value="Genomic_DNA"/>
</dbReference>
<evidence type="ECO:0000313" key="3">
    <source>
        <dbReference type="EMBL" id="SCP97991.1"/>
    </source>
</evidence>
<dbReference type="SUPFAM" id="SSF53850">
    <property type="entry name" value="Periplasmic binding protein-like II"/>
    <property type="match status" value="1"/>
</dbReference>
<organism evidence="3 4">
    <name type="scientific">Anaerobium acetethylicum</name>
    <dbReference type="NCBI Taxonomy" id="1619234"/>
    <lineage>
        <taxon>Bacteria</taxon>
        <taxon>Bacillati</taxon>
        <taxon>Bacillota</taxon>
        <taxon>Clostridia</taxon>
        <taxon>Lachnospirales</taxon>
        <taxon>Lachnospiraceae</taxon>
        <taxon>Anaerobium</taxon>
    </lineage>
</organism>
<reference evidence="3 4" key="1">
    <citation type="submission" date="2016-09" db="EMBL/GenBank/DDBJ databases">
        <authorList>
            <person name="Capua I."/>
            <person name="De Benedictis P."/>
            <person name="Joannis T."/>
            <person name="Lombin L.H."/>
            <person name="Cattoli G."/>
        </authorList>
    </citation>
    <scope>NUCLEOTIDE SEQUENCE [LARGE SCALE GENOMIC DNA]</scope>
    <source>
        <strain evidence="3 4">GluBS11</strain>
    </source>
</reference>
<dbReference type="AlphaFoldDB" id="A0A1D3TV33"/>
<dbReference type="InterPro" id="IPR050490">
    <property type="entry name" value="Bact_solute-bd_prot1"/>
</dbReference>
<evidence type="ECO:0000256" key="1">
    <source>
        <dbReference type="ARBA" id="ARBA00022729"/>
    </source>
</evidence>
<dbReference type="OrthoDB" id="2491264at2"/>
<sequence>MFKKSVSVVLMAALLAASLAGCGSKVNSEDTNTKTEAASYSKEDGTFKVATVRWADWGENYHEGFVDEAAKEAGIAVEWDTILNADWADKKAVLMAGGDLPDAFLGSICFSAAEIASNQSAFIALDEYIDENMPNLKAIMEKDPTMKALATSSDGHIYGLPGKKPCRPLVSNQMFINQQWLDNLGLEMPQTYEEYYTVLKAFKEQDANGNGDPDDEIPFGQGYADTAMFFLLPFGMTLGADGTYTMAIKDGKPAFLPTLDSYREGIKWMNKAYKENLIDPEIFTQDTSMRDAKLMNQDAALIGSAPGWTADSTFGSNASQYTALPALQGPDGERYVSSDPEHWNYSRNEFMITTACKDPAALLRWMDKFYTDDASIQTFYGSFGVGIEKTGDAYSLLPPTDGNSADTFAWISSLRDFGPKYVSEGFNDKVKLPADSGDGLKLALDQELRQYAKPAYPNVSYTNEQLNTLSAIYTDIAAYVTTMQAKWVTEGGVDEDWDTYIKTLNQMGFEDFMKIQNDAFEAYQESSK</sequence>
<proteinExistence type="predicted"/>
<dbReference type="Gene3D" id="3.40.190.10">
    <property type="entry name" value="Periplasmic binding protein-like II"/>
    <property type="match status" value="2"/>
</dbReference>
<accession>A0A1D3TV33</accession>
<dbReference type="Proteomes" id="UP000199315">
    <property type="component" value="Unassembled WGS sequence"/>
</dbReference>
<dbReference type="STRING" id="1619234.SAMN05421730_101564"/>